<accession>A0A0D2K547</accession>
<dbReference type="AlphaFoldDB" id="A0A0D2K547"/>
<evidence type="ECO:0000313" key="1">
    <source>
        <dbReference type="EMBL" id="KIX85347.1"/>
    </source>
</evidence>
<organism evidence="1 2">
    <name type="scientific">candidate division TM6 bacterium JCVI TM6SC1</name>
    <dbReference type="NCBI Taxonomy" id="1306947"/>
    <lineage>
        <taxon>Bacteria</taxon>
        <taxon>Candidatus Babelota</taxon>
        <taxon>Vermiphilus</taxon>
    </lineage>
</organism>
<proteinExistence type="predicted"/>
<protein>
    <submittedName>
        <fullName evidence="1">Uncharacterized protein</fullName>
    </submittedName>
</protein>
<gene>
    <name evidence="1" type="ORF">J120_03570</name>
</gene>
<dbReference type="Proteomes" id="UP000032214">
    <property type="component" value="Unassembled WGS sequence"/>
</dbReference>
<name>A0A0D2K547_9BACT</name>
<keyword evidence="2" id="KW-1185">Reference proteome</keyword>
<evidence type="ECO:0000313" key="2">
    <source>
        <dbReference type="Proteomes" id="UP000032214"/>
    </source>
</evidence>
<sequence>MKLYHILLIGTLININIFTMEKNQPEIPELPQEVSLQVIEQIINTSETKPKALNALYNYALTNNLNALMIQTNKELIQKLLKEKFEFNDLATGNYEDQTIQEKTIKILKKEQQKVAPHLGGVQKRFCMALSLAINRSKSLVKDKYGNDVETYFFLLENAVKEKKIKLALVALGGINRFYNNQRLLMGKDDYIKSIKKIISLIDKKSLRNSEQEFQLLNALIRTGINKFGKNYVIAHRGAYNTKPTILDYAKSIGNPEIINYLEKLGFISLPVRNLEEEPIERLGVSRGQYEGCF</sequence>
<comment type="caution">
    <text evidence="1">The sequence shown here is derived from an EMBL/GenBank/DDBJ whole genome shotgun (WGS) entry which is preliminary data.</text>
</comment>
<dbReference type="EMBL" id="ARQD01000002">
    <property type="protein sequence ID" value="KIX85347.1"/>
    <property type="molecule type" value="Genomic_DNA"/>
</dbReference>
<reference evidence="1 2" key="1">
    <citation type="journal article" date="2013" name="Proc. Natl. Acad. Sci. U.S.A.">
        <title>Candidate phylum TM6 genome recovered from a hospital sink biofilm provides genomic insights into this uncultivated phylum.</title>
        <authorList>
            <person name="McLean J.S."/>
            <person name="Lombardo M.J."/>
            <person name="Badger J.H."/>
            <person name="Edlund A."/>
            <person name="Novotny M."/>
            <person name="Yee-Greenbaum J."/>
            <person name="Vyahhi N."/>
            <person name="Hall A.P."/>
            <person name="Yang Y."/>
            <person name="Dupont C.L."/>
            <person name="Ziegler M.G."/>
            <person name="Chitsaz H."/>
            <person name="Allen A.E."/>
            <person name="Yooseph S."/>
            <person name="Tesler G."/>
            <person name="Pevzner P.A."/>
            <person name="Friedman R.M."/>
            <person name="Nealson K.H."/>
            <person name="Venter J.C."/>
            <person name="Lasken R.S."/>
        </authorList>
    </citation>
    <scope>NUCLEOTIDE SEQUENCE [LARGE SCALE GENOMIC DNA]</scope>
    <source>
        <strain evidence="1 2">TM6SC1</strain>
    </source>
</reference>